<feature type="compositionally biased region" description="Polar residues" evidence="5">
    <location>
        <begin position="805"/>
        <end position="814"/>
    </location>
</feature>
<dbReference type="AlphaFoldDB" id="F2UCG3"/>
<gene>
    <name evidence="7" type="ORF">PTSG_06279</name>
</gene>
<reference evidence="7" key="1">
    <citation type="submission" date="2009-08" db="EMBL/GenBank/DDBJ databases">
        <title>Annotation of Salpingoeca rosetta.</title>
        <authorList>
            <consortium name="The Broad Institute Genome Sequencing Platform"/>
            <person name="Russ C."/>
            <person name="Cuomo C."/>
            <person name="Burger G."/>
            <person name="Gray M.W."/>
            <person name="Holland P.W.H."/>
            <person name="King N."/>
            <person name="Lang F.B.F."/>
            <person name="Roger A.J."/>
            <person name="Ruiz-Trillo I."/>
            <person name="Young S.K."/>
            <person name="Zeng Q."/>
            <person name="Gargeya S."/>
            <person name="Alvarado L."/>
            <person name="Berlin A."/>
            <person name="Chapman S.B."/>
            <person name="Chen Z."/>
            <person name="Freedman E."/>
            <person name="Gellesch M."/>
            <person name="Goldberg J."/>
            <person name="Griggs A."/>
            <person name="Gujja S."/>
            <person name="Heilman E."/>
            <person name="Heiman D."/>
            <person name="Howarth C."/>
            <person name="Mehta T."/>
            <person name="Neiman D."/>
            <person name="Pearson M."/>
            <person name="Roberts A."/>
            <person name="Saif S."/>
            <person name="Shea T."/>
            <person name="Shenoy N."/>
            <person name="Sisk P."/>
            <person name="Stolte C."/>
            <person name="Sykes S."/>
            <person name="White J."/>
            <person name="Yandava C."/>
            <person name="Haas B."/>
            <person name="Nusbaum C."/>
            <person name="Birren B."/>
        </authorList>
    </citation>
    <scope>NUCLEOTIDE SEQUENCE [LARGE SCALE GENOMIC DNA]</scope>
    <source>
        <strain evidence="7">ATCC 50818</strain>
    </source>
</reference>
<feature type="region of interest" description="Disordered" evidence="5">
    <location>
        <begin position="1"/>
        <end position="25"/>
    </location>
</feature>
<dbReference type="eggNOG" id="ENOG502QQNF">
    <property type="taxonomic scope" value="Eukaryota"/>
</dbReference>
<dbReference type="InterPro" id="IPR022369">
    <property type="entry name" value="Integral_membrane_TerC_rswitch"/>
</dbReference>
<dbReference type="NCBIfam" id="TIGR03718">
    <property type="entry name" value="R_switched_Alx"/>
    <property type="match status" value="1"/>
</dbReference>
<feature type="transmembrane region" description="Helical" evidence="6">
    <location>
        <begin position="400"/>
        <end position="426"/>
    </location>
</feature>
<feature type="transmembrane region" description="Helical" evidence="6">
    <location>
        <begin position="651"/>
        <end position="672"/>
    </location>
</feature>
<dbReference type="PANTHER" id="PTHR30238:SF0">
    <property type="entry name" value="THYLAKOID MEMBRANE PROTEIN TERC, CHLOROPLASTIC"/>
    <property type="match status" value="1"/>
</dbReference>
<keyword evidence="8" id="KW-1185">Reference proteome</keyword>
<dbReference type="EMBL" id="GL832968">
    <property type="protein sequence ID" value="EGD74270.1"/>
    <property type="molecule type" value="Genomic_DNA"/>
</dbReference>
<name>F2UCG3_SALR5</name>
<feature type="transmembrane region" description="Helical" evidence="6">
    <location>
        <begin position="438"/>
        <end position="460"/>
    </location>
</feature>
<dbReference type="STRING" id="946362.F2UCG3"/>
<feature type="transmembrane region" description="Helical" evidence="6">
    <location>
        <begin position="577"/>
        <end position="599"/>
    </location>
</feature>
<keyword evidence="3 6" id="KW-1133">Transmembrane helix</keyword>
<organism evidence="8">
    <name type="scientific">Salpingoeca rosetta (strain ATCC 50818 / BSB-021)</name>
    <dbReference type="NCBI Taxonomy" id="946362"/>
    <lineage>
        <taxon>Eukaryota</taxon>
        <taxon>Choanoflagellata</taxon>
        <taxon>Craspedida</taxon>
        <taxon>Salpingoecidae</taxon>
        <taxon>Salpingoeca</taxon>
    </lineage>
</organism>
<feature type="compositionally biased region" description="Low complexity" evidence="5">
    <location>
        <begin position="748"/>
        <end position="757"/>
    </location>
</feature>
<dbReference type="Proteomes" id="UP000007799">
    <property type="component" value="Unassembled WGS sequence"/>
</dbReference>
<dbReference type="RefSeq" id="XP_004993170.1">
    <property type="nucleotide sequence ID" value="XM_004993113.1"/>
</dbReference>
<feature type="compositionally biased region" description="Low complexity" evidence="5">
    <location>
        <begin position="1"/>
        <end position="23"/>
    </location>
</feature>
<dbReference type="InParanoid" id="F2UCG3"/>
<dbReference type="OrthoDB" id="417520at2759"/>
<keyword evidence="4 6" id="KW-0472">Membrane</keyword>
<evidence type="ECO:0000256" key="1">
    <source>
        <dbReference type="ARBA" id="ARBA00004141"/>
    </source>
</evidence>
<evidence type="ECO:0000256" key="3">
    <source>
        <dbReference type="ARBA" id="ARBA00022989"/>
    </source>
</evidence>
<feature type="compositionally biased region" description="Low complexity" evidence="5">
    <location>
        <begin position="795"/>
        <end position="804"/>
    </location>
</feature>
<evidence type="ECO:0000256" key="2">
    <source>
        <dbReference type="ARBA" id="ARBA00022692"/>
    </source>
</evidence>
<protein>
    <submittedName>
        <fullName evidence="7">Integral membrane protein TerC</fullName>
    </submittedName>
</protein>
<dbReference type="GO" id="GO:0016020">
    <property type="term" value="C:membrane"/>
    <property type="evidence" value="ECO:0007669"/>
    <property type="project" value="UniProtKB-SubCell"/>
</dbReference>
<feature type="transmembrane region" description="Helical" evidence="6">
    <location>
        <begin position="343"/>
        <end position="362"/>
    </location>
</feature>
<feature type="transmembrane region" description="Helical" evidence="6">
    <location>
        <begin position="622"/>
        <end position="644"/>
    </location>
</feature>
<feature type="transmembrane region" description="Helical" evidence="6">
    <location>
        <begin position="466"/>
        <end position="484"/>
    </location>
</feature>
<evidence type="ECO:0000313" key="8">
    <source>
        <dbReference type="Proteomes" id="UP000007799"/>
    </source>
</evidence>
<feature type="compositionally biased region" description="Gly residues" evidence="5">
    <location>
        <begin position="758"/>
        <end position="767"/>
    </location>
</feature>
<sequence length="814" mass="87005">MTMVTSPHTTTTTTSSSSGSTRASGGGVCVAVASMEEARSSQHCQHIRCKQWRIHRCGRPERTQTPRRAGITTLPVITVIILFVCVAQQHHVVRAEPRVDGAGAAQPQNAGVPSRASSSKNRAIGYLDELEFQTQCTNKHLGMHLFQFSRDSLKRTRQFASAPGDEISTGAFLGRDLTFPASLTDLPVSFDIVSSGHAASHYSGIVYGHMHDTAGEEHAVLQVNSHPGNDDFRIAFSNKVYHRSTPYQQLYAVGITLHGNADTTNEVLTAYSPAGEVLVQLTSLPPAHSHGDTFLGVVSNVPIGAITFDENGQDDDPVSIKQVYIGVREANLLDDLHPAHRRVFWIAFNIFIVMMLAVDMLLGRSRSVVLFDALVWSAIWIALALLFSGFVFISRGRGPALVWLTSYLLEKFLSVDNLFVFLTIFAAFRTPSQYQHKVLSWGIAGAIVLRAVFIFTGVLLVEKFSWLLALFGVFLVYTGVRAIAETCSQDEEESMFGFDAGSSDHLPAAALKNNLALSIVGSVIPVSRRYDPKGRFFVREDGGDDASMTLPVSTRAASRFRAHWIAAKNCLSAPFRVCVRVCGLSGFKATPLFAVLVIVETTDMVFAADSIPAVLSITQDPFVAYTSNIFAVLGLRALYFALAAAMTKFRYLGPGLGIILLFIGAKLLLVMVDVHVSVEATLLVVLGTLAAAILLSLARPGHSSDSQGPSSSGKSSKSSSGGGSDAHHHHYLHGSTDKAAGRAPRGMSSTSTSTSTSPGGGLPGLAMGGNDVMLASPLSPPGSAGHAAWPHASLQPAAPAAAQPDTTTVTMFSQ</sequence>
<evidence type="ECO:0000256" key="5">
    <source>
        <dbReference type="SAM" id="MobiDB-lite"/>
    </source>
</evidence>
<proteinExistence type="predicted"/>
<evidence type="ECO:0000256" key="4">
    <source>
        <dbReference type="ARBA" id="ARBA00023136"/>
    </source>
</evidence>
<dbReference type="PANTHER" id="PTHR30238">
    <property type="entry name" value="MEMBRANE BOUND PREDICTED REDOX MODULATOR"/>
    <property type="match status" value="1"/>
</dbReference>
<evidence type="ECO:0000313" key="7">
    <source>
        <dbReference type="EMBL" id="EGD74270.1"/>
    </source>
</evidence>
<accession>F2UCG3</accession>
<evidence type="ECO:0000256" key="6">
    <source>
        <dbReference type="SAM" id="Phobius"/>
    </source>
</evidence>
<feature type="region of interest" description="Disordered" evidence="5">
    <location>
        <begin position="701"/>
        <end position="814"/>
    </location>
</feature>
<dbReference type="InterPro" id="IPR005496">
    <property type="entry name" value="Integral_membrane_TerC"/>
</dbReference>
<dbReference type="Pfam" id="PF03741">
    <property type="entry name" value="TerC"/>
    <property type="match status" value="1"/>
</dbReference>
<feature type="transmembrane region" description="Helical" evidence="6">
    <location>
        <begin position="374"/>
        <end position="394"/>
    </location>
</feature>
<feature type="transmembrane region" description="Helical" evidence="6">
    <location>
        <begin position="678"/>
        <end position="698"/>
    </location>
</feature>
<feature type="compositionally biased region" description="Low complexity" evidence="5">
    <location>
        <begin position="701"/>
        <end position="719"/>
    </location>
</feature>
<comment type="subcellular location">
    <subcellularLocation>
        <location evidence="1">Membrane</location>
        <topology evidence="1">Multi-pass membrane protein</topology>
    </subcellularLocation>
</comment>
<dbReference type="KEGG" id="sre:PTSG_06279"/>
<dbReference type="GeneID" id="16073745"/>
<keyword evidence="2 6" id="KW-0812">Transmembrane</keyword>